<dbReference type="Gene3D" id="1.25.40.20">
    <property type="entry name" value="Ankyrin repeat-containing domain"/>
    <property type="match status" value="1"/>
</dbReference>
<gene>
    <name evidence="1" type="ORF">Faunusvirus50_3</name>
</gene>
<protein>
    <submittedName>
        <fullName evidence="1">Uncharacterized protein</fullName>
    </submittedName>
</protein>
<reference evidence="1" key="1">
    <citation type="submission" date="2018-10" db="EMBL/GenBank/DDBJ databases">
        <title>Hidden diversity of soil giant viruses.</title>
        <authorList>
            <person name="Schulz F."/>
            <person name="Alteio L."/>
            <person name="Goudeau D."/>
            <person name="Ryan E.M."/>
            <person name="Malmstrom R.R."/>
            <person name="Blanchard J."/>
            <person name="Woyke T."/>
        </authorList>
    </citation>
    <scope>NUCLEOTIDE SEQUENCE</scope>
    <source>
        <strain evidence="1">FNV1</strain>
    </source>
</reference>
<dbReference type="InterPro" id="IPR036770">
    <property type="entry name" value="Ankyrin_rpt-contain_sf"/>
</dbReference>
<evidence type="ECO:0000313" key="1">
    <source>
        <dbReference type="EMBL" id="AYV79777.1"/>
    </source>
</evidence>
<dbReference type="SUPFAM" id="SSF48403">
    <property type="entry name" value="Ankyrin repeat"/>
    <property type="match status" value="1"/>
</dbReference>
<organism evidence="1">
    <name type="scientific">Faunusvirus sp</name>
    <dbReference type="NCBI Taxonomy" id="2487766"/>
    <lineage>
        <taxon>Viruses</taxon>
        <taxon>Varidnaviria</taxon>
        <taxon>Bamfordvirae</taxon>
        <taxon>Nucleocytoviricota</taxon>
        <taxon>Megaviricetes</taxon>
        <taxon>Imitervirales</taxon>
        <taxon>Mimiviridae</taxon>
    </lineage>
</organism>
<sequence>MNIYHIILMQTMDARRTEFVRLLETYDEQGSLEYITKYDDFYDAIMNDQYRTNMLQHACRYRLERVALALIDKNCDLTYQDHFGITALMIAGCYELKNVVAYIIDKSPDTTTRNSNQGMSEMMYICLDKDIKNLIKMIDRGYDIYYKNDINESLFTYAVKHMVGEVVKKLIDIDINFASEFNILYNKTENKDKFYDDIGKYCRDKRDAIKTRIIATMNDASPANALYKSFHKTYAIQLVDVICDFIIL</sequence>
<dbReference type="EMBL" id="MK072181">
    <property type="protein sequence ID" value="AYV79777.1"/>
    <property type="molecule type" value="Genomic_DNA"/>
</dbReference>
<proteinExistence type="predicted"/>
<dbReference type="InterPro" id="IPR002110">
    <property type="entry name" value="Ankyrin_rpt"/>
</dbReference>
<name>A0A3G4ZXY0_9VIRU</name>
<accession>A0A3G4ZXY0</accession>
<dbReference type="SMART" id="SM00248">
    <property type="entry name" value="ANK"/>
    <property type="match status" value="4"/>
</dbReference>